<evidence type="ECO:0000256" key="12">
    <source>
        <dbReference type="RuleBase" id="RU000461"/>
    </source>
</evidence>
<keyword evidence="4 11" id="KW-0479">Metal-binding</keyword>
<dbReference type="InterPro" id="IPR002401">
    <property type="entry name" value="Cyt_P450_E_grp-I"/>
</dbReference>
<dbReference type="PRINTS" id="PR00385">
    <property type="entry name" value="P450"/>
</dbReference>
<keyword evidence="3 11" id="KW-0349">Heme</keyword>
<dbReference type="OMA" id="MRPKPYQ"/>
<organism evidence="15">
    <name type="scientific">Petromyzon marinus</name>
    <name type="common">Sea lamprey</name>
    <dbReference type="NCBI Taxonomy" id="7757"/>
    <lineage>
        <taxon>Eukaryota</taxon>
        <taxon>Metazoa</taxon>
        <taxon>Chordata</taxon>
        <taxon>Craniata</taxon>
        <taxon>Vertebrata</taxon>
        <taxon>Cyclostomata</taxon>
        <taxon>Hyperoartia</taxon>
        <taxon>Petromyzontiformes</taxon>
        <taxon>Petromyzontidae</taxon>
        <taxon>Petromyzon</taxon>
    </lineage>
</organism>
<evidence type="ECO:0000256" key="10">
    <source>
        <dbReference type="ARBA" id="ARBA00023136"/>
    </source>
</evidence>
<evidence type="ECO:0000256" key="4">
    <source>
        <dbReference type="ARBA" id="ARBA00022723"/>
    </source>
</evidence>
<dbReference type="GO" id="GO:0050649">
    <property type="term" value="F:testosterone 6-beta-hydroxylase activity"/>
    <property type="evidence" value="ECO:0007669"/>
    <property type="project" value="Ensembl"/>
</dbReference>
<dbReference type="InterPro" id="IPR008066">
    <property type="entry name" value="Cyt_P450_E_grp-I_CYP1"/>
</dbReference>
<dbReference type="InterPro" id="IPR036396">
    <property type="entry name" value="Cyt_P450_sf"/>
</dbReference>
<protein>
    <recommendedName>
        <fullName evidence="13">Cytochrome P450 1A</fullName>
        <ecNumber evidence="13">1.14.14.1</ecNumber>
    </recommendedName>
</protein>
<accession>S4RYL2</accession>
<dbReference type="Pfam" id="PF00067">
    <property type="entry name" value="p450"/>
    <property type="match status" value="1"/>
</dbReference>
<dbReference type="PANTHER" id="PTHR24289">
    <property type="entry name" value="STEROID 17-ALPHA-HYDROXYLASE/17,20 LYASE"/>
    <property type="match status" value="1"/>
</dbReference>
<comment type="cofactor">
    <cofactor evidence="1 11 13">
        <name>heme</name>
        <dbReference type="ChEBI" id="CHEBI:30413"/>
    </cofactor>
</comment>
<keyword evidence="7 12" id="KW-0560">Oxidoreductase</keyword>
<keyword evidence="14" id="KW-0812">Transmembrane</keyword>
<dbReference type="InterPro" id="IPR001128">
    <property type="entry name" value="Cyt_P450"/>
</dbReference>
<dbReference type="Gene3D" id="1.10.630.10">
    <property type="entry name" value="Cytochrome P450"/>
    <property type="match status" value="1"/>
</dbReference>
<sequence>PAPAGRHAMERTSLHDEYTLSSSPRLTLALLALGLLLAVALVRRRRSARRRHGGARPLPGPVRWPIVGNILQLWPDPHLKLTRMCDRYGDVFRVHLGSVPVVVLSGLETIKRALVKNGDAFAGRPPFYSLSLVGNGDTLTFTRAYDGCWKAHKRLARSALRNFCAAPARREGYACLLEECVCEEAERLLLACKGGGAQPGGFDPVPSITCAVANVMCALVFGKRYPHGDPTFLQIVGFNEEASQLSGAGNLVDFFPFLRHVPNAQLRALKVLSARLLAFMEGHIKEHYSSYQKGHVRDITDALIAMCAEQEHALREVGLSDERVVATALDIFGAGFDTIITGLTWCLLYLCIHPDVQHKLQREIDETIGRDRTPRFEDRANLRRVEAFLTEMFRHSAFVPFTIPHSTTQDVVLNGMFIPRDTCVFVNLHQVNHDPTVWSDPERFDPDRFLSHDGKEVNKEMVEKVQIFGLGKRRCLGDMVARQELFVVLVTLLQGLSFRVPPGTPTPSVAPQHALVMKPPRFHVCASPR</sequence>
<keyword evidence="6 13" id="KW-0492">Microsome</keyword>
<name>S4RYL2_PETMA</name>
<evidence type="ECO:0000256" key="14">
    <source>
        <dbReference type="SAM" id="Phobius"/>
    </source>
</evidence>
<dbReference type="HOGENOM" id="CLU_001570_22_0_1"/>
<comment type="function">
    <text evidence="13">Cytochromes P450 are a group of heme-thiolate monooxygenases. They oxidize a variety of structurally unrelated compounds, including steroids, fatty acids, and xenobiotics.</text>
</comment>
<keyword evidence="9 12" id="KW-0503">Monooxygenase</keyword>
<evidence type="ECO:0000256" key="13">
    <source>
        <dbReference type="RuleBase" id="RU368045"/>
    </source>
</evidence>
<evidence type="ECO:0000256" key="5">
    <source>
        <dbReference type="ARBA" id="ARBA00022824"/>
    </source>
</evidence>
<dbReference type="PANTHER" id="PTHR24289:SF21">
    <property type="entry name" value="CYTOCHROME P450 1A"/>
    <property type="match status" value="1"/>
</dbReference>
<dbReference type="PRINTS" id="PR01683">
    <property type="entry name" value="EP450ICYP1A"/>
</dbReference>
<feature type="transmembrane region" description="Helical" evidence="14">
    <location>
        <begin position="26"/>
        <end position="42"/>
    </location>
</feature>
<dbReference type="GO" id="GO:0042448">
    <property type="term" value="P:progesterone metabolic process"/>
    <property type="evidence" value="ECO:0007669"/>
    <property type="project" value="TreeGrafter"/>
</dbReference>
<keyword evidence="8 11" id="KW-0408">Iron</keyword>
<dbReference type="PRINTS" id="PR00463">
    <property type="entry name" value="EP450I"/>
</dbReference>
<comment type="subcellular location">
    <subcellularLocation>
        <location evidence="13">Endoplasmic reticulum membrane</location>
        <topology evidence="13">Peripheral membrane protein</topology>
    </subcellularLocation>
    <subcellularLocation>
        <location evidence="13">Microsome membrane</location>
        <topology evidence="13">Peripheral membrane protein</topology>
    </subcellularLocation>
</comment>
<proteinExistence type="inferred from homology"/>
<dbReference type="GeneTree" id="ENSGT00950000183037"/>
<evidence type="ECO:0000256" key="3">
    <source>
        <dbReference type="ARBA" id="ARBA00022617"/>
    </source>
</evidence>
<comment type="similarity">
    <text evidence="2 12">Belongs to the cytochrome P450 family.</text>
</comment>
<evidence type="ECO:0000313" key="15">
    <source>
        <dbReference type="Ensembl" id="ENSPMAP00000010303.1"/>
    </source>
</evidence>
<keyword evidence="10 14" id="KW-0472">Membrane</keyword>
<dbReference type="SUPFAM" id="SSF48264">
    <property type="entry name" value="Cytochrome P450"/>
    <property type="match status" value="1"/>
</dbReference>
<dbReference type="PROSITE" id="PS00086">
    <property type="entry name" value="CYTOCHROME_P450"/>
    <property type="match status" value="1"/>
</dbReference>
<dbReference type="EC" id="1.14.14.1" evidence="13"/>
<dbReference type="Ensembl" id="ENSPMAT00000010349.1">
    <property type="protein sequence ID" value="ENSPMAP00000010303.1"/>
    <property type="gene ID" value="ENSPMAG00000009358.1"/>
</dbReference>
<dbReference type="GO" id="GO:0004508">
    <property type="term" value="F:steroid 17-alpha-monooxygenase activity"/>
    <property type="evidence" value="ECO:0007669"/>
    <property type="project" value="TreeGrafter"/>
</dbReference>
<evidence type="ECO:0000256" key="7">
    <source>
        <dbReference type="ARBA" id="ARBA00023002"/>
    </source>
</evidence>
<evidence type="ECO:0000256" key="8">
    <source>
        <dbReference type="ARBA" id="ARBA00023004"/>
    </source>
</evidence>
<evidence type="ECO:0000256" key="2">
    <source>
        <dbReference type="ARBA" id="ARBA00010617"/>
    </source>
</evidence>
<evidence type="ECO:0000256" key="6">
    <source>
        <dbReference type="ARBA" id="ARBA00022848"/>
    </source>
</evidence>
<dbReference type="GO" id="GO:0042446">
    <property type="term" value="P:hormone biosynthetic process"/>
    <property type="evidence" value="ECO:0007669"/>
    <property type="project" value="TreeGrafter"/>
</dbReference>
<dbReference type="FunFam" id="1.10.630.10:FF:000002">
    <property type="entry name" value="Cytochrome P450 1A1"/>
    <property type="match status" value="1"/>
</dbReference>
<keyword evidence="5 13" id="KW-0256">Endoplasmic reticulum</keyword>
<evidence type="ECO:0000256" key="11">
    <source>
        <dbReference type="PIRSR" id="PIRSR602401-1"/>
    </source>
</evidence>
<evidence type="ECO:0000256" key="1">
    <source>
        <dbReference type="ARBA" id="ARBA00001971"/>
    </source>
</evidence>
<reference evidence="15" key="2">
    <citation type="submission" date="2025-09" db="UniProtKB">
        <authorList>
            <consortium name="Ensembl"/>
        </authorList>
    </citation>
    <scope>IDENTIFICATION</scope>
</reference>
<dbReference type="GO" id="GO:0020037">
    <property type="term" value="F:heme binding"/>
    <property type="evidence" value="ECO:0007669"/>
    <property type="project" value="UniProtKB-UniRule"/>
</dbReference>
<keyword evidence="14" id="KW-1133">Transmembrane helix</keyword>
<reference evidence="15" key="1">
    <citation type="submission" date="2025-08" db="UniProtKB">
        <authorList>
            <consortium name="Ensembl"/>
        </authorList>
    </citation>
    <scope>IDENTIFICATION</scope>
</reference>
<dbReference type="AlphaFoldDB" id="S4RYL2"/>
<dbReference type="GO" id="GO:0005789">
    <property type="term" value="C:endoplasmic reticulum membrane"/>
    <property type="evidence" value="ECO:0007669"/>
    <property type="project" value="UniProtKB-SubCell"/>
</dbReference>
<feature type="binding site" description="axial binding residue" evidence="11">
    <location>
        <position position="475"/>
    </location>
    <ligand>
        <name>heme</name>
        <dbReference type="ChEBI" id="CHEBI:30413"/>
    </ligand>
    <ligandPart>
        <name>Fe</name>
        <dbReference type="ChEBI" id="CHEBI:18248"/>
    </ligandPart>
</feature>
<dbReference type="GO" id="GO:0005506">
    <property type="term" value="F:iron ion binding"/>
    <property type="evidence" value="ECO:0007669"/>
    <property type="project" value="UniProtKB-UniRule"/>
</dbReference>
<evidence type="ECO:0000256" key="9">
    <source>
        <dbReference type="ARBA" id="ARBA00023033"/>
    </source>
</evidence>
<dbReference type="STRING" id="7757.ENSPMAP00000010303"/>
<dbReference type="InterPro" id="IPR017972">
    <property type="entry name" value="Cyt_P450_CS"/>
</dbReference>